<dbReference type="EMBL" id="ASHM01024518">
    <property type="protein sequence ID" value="PNX72338.1"/>
    <property type="molecule type" value="Genomic_DNA"/>
</dbReference>
<dbReference type="PROSITE" id="PS50127">
    <property type="entry name" value="UBC_2"/>
    <property type="match status" value="1"/>
</dbReference>
<reference evidence="4 5" key="2">
    <citation type="journal article" date="2017" name="Front. Plant Sci.">
        <title>Gene Classification and Mining of Molecular Markers Useful in Red Clover (Trifolium pratense) Breeding.</title>
        <authorList>
            <person name="Istvanek J."/>
            <person name="Dluhosova J."/>
            <person name="Dluhos P."/>
            <person name="Patkova L."/>
            <person name="Nedelnik J."/>
            <person name="Repkova J."/>
        </authorList>
    </citation>
    <scope>NUCLEOTIDE SEQUENCE [LARGE SCALE GENOMIC DNA]</scope>
    <source>
        <strain evidence="5">cv. Tatra</strain>
        <tissue evidence="4">Young leaves</tissue>
    </source>
</reference>
<dbReference type="SUPFAM" id="SSF54495">
    <property type="entry name" value="UBC-like"/>
    <property type="match status" value="1"/>
</dbReference>
<evidence type="ECO:0000259" key="3">
    <source>
        <dbReference type="PROSITE" id="PS50127"/>
    </source>
</evidence>
<protein>
    <submittedName>
        <fullName evidence="4">Putative ubiquitin-conjugating enzyme E2 25-like protein</fullName>
    </submittedName>
</protein>
<dbReference type="Gene3D" id="3.10.110.10">
    <property type="entry name" value="Ubiquitin Conjugating Enzyme"/>
    <property type="match status" value="1"/>
</dbReference>
<dbReference type="AlphaFoldDB" id="A0A2K3L1D8"/>
<name>A0A2K3L1D8_TRIPR</name>
<dbReference type="CDD" id="cd23837">
    <property type="entry name" value="UBCc_UBE2O"/>
    <property type="match status" value="1"/>
</dbReference>
<dbReference type="SMART" id="SM00212">
    <property type="entry name" value="UBCc"/>
    <property type="match status" value="1"/>
</dbReference>
<evidence type="ECO:0000313" key="5">
    <source>
        <dbReference type="Proteomes" id="UP000236291"/>
    </source>
</evidence>
<keyword evidence="1" id="KW-0808">Transferase</keyword>
<dbReference type="STRING" id="57577.A0A2K3L1D8"/>
<dbReference type="PANTHER" id="PTHR46116:SF43">
    <property type="entry name" value="UBIQUITIN-CONJUGATING ENZYME"/>
    <property type="match status" value="1"/>
</dbReference>
<accession>A0A2K3L1D8</accession>
<dbReference type="Proteomes" id="UP000236291">
    <property type="component" value="Unassembled WGS sequence"/>
</dbReference>
<dbReference type="InterPro" id="IPR000608">
    <property type="entry name" value="UBC"/>
</dbReference>
<dbReference type="GO" id="GO:0061631">
    <property type="term" value="F:ubiquitin conjugating enzyme activity"/>
    <property type="evidence" value="ECO:0007669"/>
    <property type="project" value="TreeGrafter"/>
</dbReference>
<reference evidence="4 5" key="1">
    <citation type="journal article" date="2014" name="Am. J. Bot.">
        <title>Genome assembly and annotation for red clover (Trifolium pratense; Fabaceae).</title>
        <authorList>
            <person name="Istvanek J."/>
            <person name="Jaros M."/>
            <person name="Krenek A."/>
            <person name="Repkova J."/>
        </authorList>
    </citation>
    <scope>NUCLEOTIDE SEQUENCE [LARGE SCALE GENOMIC DNA]</scope>
    <source>
        <strain evidence="5">cv. Tatra</strain>
        <tissue evidence="4">Young leaves</tissue>
    </source>
</reference>
<proteinExistence type="predicted"/>
<gene>
    <name evidence="4" type="ORF">L195_g028228</name>
</gene>
<dbReference type="PANTHER" id="PTHR46116">
    <property type="entry name" value="(E3-INDEPENDENT) E2 UBIQUITIN-CONJUGATING ENZYME"/>
    <property type="match status" value="1"/>
</dbReference>
<evidence type="ECO:0000256" key="2">
    <source>
        <dbReference type="ARBA" id="ARBA00022786"/>
    </source>
</evidence>
<feature type="non-terminal residue" evidence="4">
    <location>
        <position position="228"/>
    </location>
</feature>
<comment type="caution">
    <text evidence="4">The sequence shown here is derived from an EMBL/GenBank/DDBJ whole genome shotgun (WGS) entry which is preliminary data.</text>
</comment>
<organism evidence="4 5">
    <name type="scientific">Trifolium pratense</name>
    <name type="common">Red clover</name>
    <dbReference type="NCBI Taxonomy" id="57577"/>
    <lineage>
        <taxon>Eukaryota</taxon>
        <taxon>Viridiplantae</taxon>
        <taxon>Streptophyta</taxon>
        <taxon>Embryophyta</taxon>
        <taxon>Tracheophyta</taxon>
        <taxon>Spermatophyta</taxon>
        <taxon>Magnoliopsida</taxon>
        <taxon>eudicotyledons</taxon>
        <taxon>Gunneridae</taxon>
        <taxon>Pentapetalae</taxon>
        <taxon>rosids</taxon>
        <taxon>fabids</taxon>
        <taxon>Fabales</taxon>
        <taxon>Fabaceae</taxon>
        <taxon>Papilionoideae</taxon>
        <taxon>50 kb inversion clade</taxon>
        <taxon>NPAAA clade</taxon>
        <taxon>Hologalegina</taxon>
        <taxon>IRL clade</taxon>
        <taxon>Trifolieae</taxon>
        <taxon>Trifolium</taxon>
    </lineage>
</organism>
<dbReference type="InterPro" id="IPR016135">
    <property type="entry name" value="UBQ-conjugating_enzyme/RWD"/>
</dbReference>
<sequence>MDLLRAVIIGAEGTPYHDGLFFFDVFFPSGYPNVPPLVYYDSRGLRLNPNLYKNGYVCLSLLNTWSGRRNEKWTPGYSTILQVLVSIQGLILNAKPFFNEPGYAIMSGTRIGESWSRKYNEDTFILSVRTMMYTMRNPPKNFEDLVVGHFYSRAHDILASCKAYVEGVQVGCFVKGGDVDNGGRKSSDNFKASLLEYVKLLVQDFEKIGVKDCQKFVFPTSQEPTPLK</sequence>
<dbReference type="Pfam" id="PF00179">
    <property type="entry name" value="UQ_con"/>
    <property type="match status" value="1"/>
</dbReference>
<evidence type="ECO:0000256" key="1">
    <source>
        <dbReference type="ARBA" id="ARBA00022679"/>
    </source>
</evidence>
<feature type="domain" description="UBC core" evidence="3">
    <location>
        <begin position="1"/>
        <end position="132"/>
    </location>
</feature>
<evidence type="ECO:0000313" key="4">
    <source>
        <dbReference type="EMBL" id="PNX72338.1"/>
    </source>
</evidence>
<keyword evidence="2" id="KW-0833">Ubl conjugation pathway</keyword>